<name>A0A6P6XM37_DERPT</name>
<gene>
    <name evidence="18" type="primary">LOC113789189</name>
</gene>
<evidence type="ECO:0000256" key="8">
    <source>
        <dbReference type="ARBA" id="ARBA00022692"/>
    </source>
</evidence>
<evidence type="ECO:0000256" key="9">
    <source>
        <dbReference type="ARBA" id="ARBA00022792"/>
    </source>
</evidence>
<dbReference type="AlphaFoldDB" id="A0A6P6XM37"/>
<evidence type="ECO:0000256" key="10">
    <source>
        <dbReference type="ARBA" id="ARBA00022946"/>
    </source>
</evidence>
<keyword evidence="8" id="KW-0812">Transmembrane</keyword>
<keyword evidence="9" id="KW-0999">Mitochondrion inner membrane</keyword>
<dbReference type="CTD" id="46260"/>
<evidence type="ECO:0000256" key="3">
    <source>
        <dbReference type="ARBA" id="ARBA00007152"/>
    </source>
</evidence>
<evidence type="ECO:0000256" key="4">
    <source>
        <dbReference type="ARBA" id="ARBA00011533"/>
    </source>
</evidence>
<protein>
    <recommendedName>
        <fullName evidence="5">NADH dehydrogenase [ubiquinone] 1 beta subcomplex subunit 5, mitochondrial</fullName>
    </recommendedName>
    <alternativeName>
        <fullName evidence="16">Complex I-SGDH</fullName>
    </alternativeName>
    <alternativeName>
        <fullName evidence="15">NADH-ubiquinone oxidoreductase SGDH subunit</fullName>
    </alternativeName>
</protein>
<dbReference type="InParanoid" id="A0A6P6XM37"/>
<keyword evidence="14" id="KW-0472">Membrane</keyword>
<evidence type="ECO:0000256" key="16">
    <source>
        <dbReference type="ARBA" id="ARBA00032550"/>
    </source>
</evidence>
<keyword evidence="17" id="KW-1185">Reference proteome</keyword>
<keyword evidence="10" id="KW-0809">Transit peptide</keyword>
<comment type="subcellular location">
    <subcellularLocation>
        <location evidence="2">Mitochondrion inner membrane</location>
        <topology evidence="2">Single-pass membrane protein</topology>
    </subcellularLocation>
</comment>
<dbReference type="FunCoup" id="A0A6P6XM37">
    <property type="interactions" value="1015"/>
</dbReference>
<organism evidence="17 18">
    <name type="scientific">Dermatophagoides pteronyssinus</name>
    <name type="common">European house dust mite</name>
    <dbReference type="NCBI Taxonomy" id="6956"/>
    <lineage>
        <taxon>Eukaryota</taxon>
        <taxon>Metazoa</taxon>
        <taxon>Ecdysozoa</taxon>
        <taxon>Arthropoda</taxon>
        <taxon>Chelicerata</taxon>
        <taxon>Arachnida</taxon>
        <taxon>Acari</taxon>
        <taxon>Acariformes</taxon>
        <taxon>Sarcoptiformes</taxon>
        <taxon>Astigmata</taxon>
        <taxon>Psoroptidia</taxon>
        <taxon>Analgoidea</taxon>
        <taxon>Pyroglyphidae</taxon>
        <taxon>Dermatophagoidinae</taxon>
        <taxon>Dermatophagoides</taxon>
    </lineage>
</organism>
<dbReference type="KEGG" id="dpte:113789189"/>
<evidence type="ECO:0000256" key="6">
    <source>
        <dbReference type="ARBA" id="ARBA00022448"/>
    </source>
</evidence>
<keyword evidence="12" id="KW-1133">Transmembrane helix</keyword>
<evidence type="ECO:0000256" key="5">
    <source>
        <dbReference type="ARBA" id="ARBA00015175"/>
    </source>
</evidence>
<dbReference type="PANTHER" id="PTHR13178">
    <property type="entry name" value="NADH-UBIQUINONE OXIDOREDUCTASE SGDH SUBUNIT"/>
    <property type="match status" value="1"/>
</dbReference>
<evidence type="ECO:0000256" key="11">
    <source>
        <dbReference type="ARBA" id="ARBA00022982"/>
    </source>
</evidence>
<evidence type="ECO:0000256" key="15">
    <source>
        <dbReference type="ARBA" id="ARBA00032395"/>
    </source>
</evidence>
<dbReference type="RefSeq" id="XP_027194492.1">
    <property type="nucleotide sequence ID" value="XM_027338691.1"/>
</dbReference>
<dbReference type="GeneID" id="113789189"/>
<keyword evidence="13" id="KW-0496">Mitochondrion</keyword>
<proteinExistence type="inferred from homology"/>
<dbReference type="PANTHER" id="PTHR13178:SF0">
    <property type="entry name" value="NADH DEHYDROGENASE [UBIQUINONE] 1 BETA SUBCOMPLEX SUBUNIT 5, MITOCHONDRIAL"/>
    <property type="match status" value="1"/>
</dbReference>
<dbReference type="OMA" id="HHHMTIK"/>
<keyword evidence="11" id="KW-0249">Electron transport</keyword>
<evidence type="ECO:0000256" key="14">
    <source>
        <dbReference type="ARBA" id="ARBA00023136"/>
    </source>
</evidence>
<keyword evidence="6" id="KW-0813">Transport</keyword>
<comment type="subunit">
    <text evidence="4">Complex I is composed of 45 different subunits.</text>
</comment>
<evidence type="ECO:0000256" key="2">
    <source>
        <dbReference type="ARBA" id="ARBA00004434"/>
    </source>
</evidence>
<dbReference type="GO" id="GO:0005743">
    <property type="term" value="C:mitochondrial inner membrane"/>
    <property type="evidence" value="ECO:0007669"/>
    <property type="project" value="UniProtKB-SubCell"/>
</dbReference>
<comment type="function">
    <text evidence="1">Accessory subunit of the mitochondrial membrane respiratory chain NADH dehydrogenase (Complex I), that is believed not to be involved in catalysis. Complex I functions in the transfer of electrons from NADH to the respiratory chain. The immediate electron acceptor for the enzyme is believed to be ubiquinone.</text>
</comment>
<evidence type="ECO:0000256" key="12">
    <source>
        <dbReference type="ARBA" id="ARBA00022989"/>
    </source>
</evidence>
<sequence length="182" mass="21197">MALLSTLKVLARNGVIRDCQKISVRFSGHGHKMHIQPSQFVWKTFKDYLHFYFMLGAIPLALITAYANIFIGDAELTDIPEGYTPHHWEYYKHPITRFLAKNVLQDRALAYESSVSKMAEDSERMLLHRLKKQIKVMMAEKADNKAYFYSEVDPSQNRWLLDKFRTFSFKNEGISDLGDLDD</sequence>
<dbReference type="Proteomes" id="UP000515146">
    <property type="component" value="Unplaced"/>
</dbReference>
<dbReference type="InterPro" id="IPR019173">
    <property type="entry name" value="NADH_UbQ_OxRdtase_B5_su"/>
</dbReference>
<reference evidence="18" key="1">
    <citation type="submission" date="2025-08" db="UniProtKB">
        <authorList>
            <consortium name="RefSeq"/>
        </authorList>
    </citation>
    <scope>IDENTIFICATION</scope>
    <source>
        <strain evidence="18">Airmid</strain>
    </source>
</reference>
<comment type="similarity">
    <text evidence="3">Belongs to the complex I NDUFB5 subunit family.</text>
</comment>
<evidence type="ECO:0000313" key="17">
    <source>
        <dbReference type="Proteomes" id="UP000515146"/>
    </source>
</evidence>
<dbReference type="Pfam" id="PF09781">
    <property type="entry name" value="NDUF_B5"/>
    <property type="match status" value="1"/>
</dbReference>
<evidence type="ECO:0000256" key="7">
    <source>
        <dbReference type="ARBA" id="ARBA00022660"/>
    </source>
</evidence>
<accession>A0A6P6XM37</accession>
<evidence type="ECO:0000313" key="18">
    <source>
        <dbReference type="RefSeq" id="XP_027194492.1"/>
    </source>
</evidence>
<evidence type="ECO:0000256" key="1">
    <source>
        <dbReference type="ARBA" id="ARBA00003195"/>
    </source>
</evidence>
<dbReference type="OrthoDB" id="9995605at2759"/>
<keyword evidence="7" id="KW-0679">Respiratory chain</keyword>
<evidence type="ECO:0000256" key="13">
    <source>
        <dbReference type="ARBA" id="ARBA00023128"/>
    </source>
</evidence>